<evidence type="ECO:0000256" key="1">
    <source>
        <dbReference type="ARBA" id="ARBA00010134"/>
    </source>
</evidence>
<dbReference type="PANTHER" id="PTHR10454:SF31">
    <property type="entry name" value="CASPASE-7"/>
    <property type="match status" value="1"/>
</dbReference>
<comment type="caution">
    <text evidence="4">The sequence shown here is derived from an EMBL/GenBank/DDBJ whole genome shotgun (WGS) entry which is preliminary data.</text>
</comment>
<keyword evidence="5" id="KW-1185">Reference proteome</keyword>
<dbReference type="AlphaFoldDB" id="A0A7J8G5E5"/>
<comment type="similarity">
    <text evidence="1">Belongs to the peptidase C14A family.</text>
</comment>
<name>A0A7J8G5E5_ROUAE</name>
<dbReference type="GO" id="GO:0006508">
    <property type="term" value="P:proteolysis"/>
    <property type="evidence" value="ECO:0007669"/>
    <property type="project" value="InterPro"/>
</dbReference>
<dbReference type="SMART" id="SM00115">
    <property type="entry name" value="CASc"/>
    <property type="match status" value="1"/>
</dbReference>
<reference evidence="4 5" key="1">
    <citation type="journal article" date="2020" name="Nature">
        <title>Six reference-quality genomes reveal evolution of bat adaptations.</title>
        <authorList>
            <person name="Jebb D."/>
            <person name="Huang Z."/>
            <person name="Pippel M."/>
            <person name="Hughes G.M."/>
            <person name="Lavrichenko K."/>
            <person name="Devanna P."/>
            <person name="Winkler S."/>
            <person name="Jermiin L.S."/>
            <person name="Skirmuntt E.C."/>
            <person name="Katzourakis A."/>
            <person name="Burkitt-Gray L."/>
            <person name="Ray D.A."/>
            <person name="Sullivan K.A.M."/>
            <person name="Roscito J.G."/>
            <person name="Kirilenko B.M."/>
            <person name="Davalos L.M."/>
            <person name="Corthals A.P."/>
            <person name="Power M.L."/>
            <person name="Jones G."/>
            <person name="Ransome R.D."/>
            <person name="Dechmann D.K.N."/>
            <person name="Locatelli A.G."/>
            <person name="Puechmaille S.J."/>
            <person name="Fedrigo O."/>
            <person name="Jarvis E.D."/>
            <person name="Hiller M."/>
            <person name="Vernes S.C."/>
            <person name="Myers E.W."/>
            <person name="Teeling E.C."/>
        </authorList>
    </citation>
    <scope>NUCLEOTIDE SEQUENCE [LARGE SCALE GENOMIC DNA]</scope>
    <source>
        <strain evidence="4">MRouAeg1</strain>
        <tissue evidence="4">Muscle</tissue>
    </source>
</reference>
<dbReference type="GO" id="GO:0097194">
    <property type="term" value="P:execution phase of apoptosis"/>
    <property type="evidence" value="ECO:0007669"/>
    <property type="project" value="TreeGrafter"/>
</dbReference>
<dbReference type="Proteomes" id="UP000593571">
    <property type="component" value="Unassembled WGS sequence"/>
</dbReference>
<dbReference type="GO" id="GO:0004197">
    <property type="term" value="F:cysteine-type endopeptidase activity"/>
    <property type="evidence" value="ECO:0007669"/>
    <property type="project" value="InterPro"/>
</dbReference>
<dbReference type="EMBL" id="JACASE010000006">
    <property type="protein sequence ID" value="KAF6455108.1"/>
    <property type="molecule type" value="Genomic_DNA"/>
</dbReference>
<dbReference type="PANTHER" id="PTHR10454">
    <property type="entry name" value="CASPASE"/>
    <property type="match status" value="1"/>
</dbReference>
<dbReference type="InterPro" id="IPR015917">
    <property type="entry name" value="Pept_C14A"/>
</dbReference>
<feature type="domain" description="Caspase family p20" evidence="3">
    <location>
        <begin position="66"/>
        <end position="124"/>
    </location>
</feature>
<evidence type="ECO:0000256" key="2">
    <source>
        <dbReference type="SAM" id="MobiDB-lite"/>
    </source>
</evidence>
<dbReference type="InterPro" id="IPR029030">
    <property type="entry name" value="Caspase-like_dom_sf"/>
</dbReference>
<accession>A0A7J8G5E5</accession>
<dbReference type="Gene3D" id="3.40.50.1460">
    <property type="match status" value="1"/>
</dbReference>
<dbReference type="SUPFAM" id="SSF52129">
    <property type="entry name" value="Caspase-like"/>
    <property type="match status" value="1"/>
</dbReference>
<proteinExistence type="inferred from homology"/>
<sequence length="173" mass="18835">MADNGSYVGEQGAGDSASQDAIDAKPDRSSFVSSLVNKMKKNASEKPVKTPRDQVSTYQYNMNFEKVGKCIIINNKNFDRSTGMGVRNGTDKDAEALFKCFQNLGFDVVVHNDCSCAKMQSLLKQGGCPPSLFFLHPRGAGSQLVLGGHFLRTQGFQHGSLFFVQPTPYLSLG</sequence>
<dbReference type="PRINTS" id="PR00376">
    <property type="entry name" value="IL1BCENZYME"/>
</dbReference>
<evidence type="ECO:0000259" key="3">
    <source>
        <dbReference type="PROSITE" id="PS50208"/>
    </source>
</evidence>
<dbReference type="InterPro" id="IPR002398">
    <property type="entry name" value="Pept_C14"/>
</dbReference>
<evidence type="ECO:0000313" key="4">
    <source>
        <dbReference type="EMBL" id="KAF6455108.1"/>
    </source>
</evidence>
<dbReference type="PROSITE" id="PS50208">
    <property type="entry name" value="CASPASE_P20"/>
    <property type="match status" value="1"/>
</dbReference>
<gene>
    <name evidence="4" type="ORF">HJG63_002127</name>
</gene>
<evidence type="ECO:0000313" key="5">
    <source>
        <dbReference type="Proteomes" id="UP000593571"/>
    </source>
</evidence>
<protein>
    <submittedName>
        <fullName evidence="4">Caspase 7</fullName>
    </submittedName>
</protein>
<dbReference type="InterPro" id="IPR001309">
    <property type="entry name" value="Pept_C14_p20"/>
</dbReference>
<dbReference type="Pfam" id="PF00656">
    <property type="entry name" value="Peptidase_C14"/>
    <property type="match status" value="1"/>
</dbReference>
<dbReference type="InterPro" id="IPR011600">
    <property type="entry name" value="Pept_C14_caspase"/>
</dbReference>
<dbReference type="GO" id="GO:0043525">
    <property type="term" value="P:positive regulation of neuron apoptotic process"/>
    <property type="evidence" value="ECO:0007669"/>
    <property type="project" value="TreeGrafter"/>
</dbReference>
<feature type="region of interest" description="Disordered" evidence="2">
    <location>
        <begin position="1"/>
        <end position="29"/>
    </location>
</feature>
<dbReference type="GO" id="GO:0005737">
    <property type="term" value="C:cytoplasm"/>
    <property type="evidence" value="ECO:0007669"/>
    <property type="project" value="TreeGrafter"/>
</dbReference>
<organism evidence="4 5">
    <name type="scientific">Rousettus aegyptiacus</name>
    <name type="common">Egyptian fruit bat</name>
    <name type="synonym">Pteropus aegyptiacus</name>
    <dbReference type="NCBI Taxonomy" id="9407"/>
    <lineage>
        <taxon>Eukaryota</taxon>
        <taxon>Metazoa</taxon>
        <taxon>Chordata</taxon>
        <taxon>Craniata</taxon>
        <taxon>Vertebrata</taxon>
        <taxon>Euteleostomi</taxon>
        <taxon>Mammalia</taxon>
        <taxon>Eutheria</taxon>
        <taxon>Laurasiatheria</taxon>
        <taxon>Chiroptera</taxon>
        <taxon>Yinpterochiroptera</taxon>
        <taxon>Pteropodoidea</taxon>
        <taxon>Pteropodidae</taxon>
        <taxon>Rousettinae</taxon>
        <taxon>Rousettus</taxon>
    </lineage>
</organism>